<keyword evidence="2" id="KW-1185">Reference proteome</keyword>
<sequence>MRMPRGARRRLTHLLAVVPLLAAVVLLPQSPAGVARAADGGRMPLGPADLATQAGDVRTLATGVTYQTYTQGTASDRWTVWAQRGDGTETFGSKTAAEAFAAQLAAEGFSGALDTFTAPASADTAGGVVGYGVRVGSFAPDLKASADRLAGWLETAGFRARVIYTAQDGNPSSGPWKVHVVRVAPTADVTFKAVHGTDVSTSETVRSMATASGALAAVNGTEFDIHTFLGSTYEGVPQGLYVQDNALLGAANNGRTALLLEGAGSRVRVAEVTSTVQVTAPNGDVRVLDGVNRVPGRILGCGGVGGDRVSMNGVQTETERPWRNQLCGDDSEIVVFRPEWGSTTPAPTDDGTNSVDVVMNGNWTVQLIRRPAGGAIPAGGRVLQGTGEGADWLLQHAQVGSVFKPGASIKDAQGGSVTSPTLSAVAGGGPALVRDGEIFLNTKANGMTNFAYGPNNTLVQRHPRTMAGVTASGELLLVTVDGRDPATSVGVTWPEAAGVMKWLGATDAVGLGSGGDATMVTGGTLANRPMDDWGSPTERKVSTAVVVVPKE</sequence>
<reference evidence="1" key="1">
    <citation type="journal article" date="2025" name="Int. J. Syst. Evol. Microbiol.">
        <title>Streptomyces citrinus sp. nov., with yellow diffusible pigment.</title>
        <authorList>
            <person name="He Y."/>
            <person name="Yang E."/>
            <person name="Xu J."/>
            <person name="Sun Y."/>
            <person name="Sun L."/>
        </authorList>
    </citation>
    <scope>NUCLEOTIDE SEQUENCE</scope>
    <source>
        <strain evidence="1">Q6</strain>
    </source>
</reference>
<dbReference type="Proteomes" id="UP001432251">
    <property type="component" value="Chromosome"/>
</dbReference>
<gene>
    <name evidence="1" type="ORF">V2W30_30595</name>
</gene>
<keyword evidence="1" id="KW-0326">Glycosidase</keyword>
<proteinExistence type="predicted"/>
<name>A0ACD5AJ30_9ACTN</name>
<evidence type="ECO:0000313" key="1">
    <source>
        <dbReference type="EMBL" id="WWQ67251.1"/>
    </source>
</evidence>
<keyword evidence="1" id="KW-0378">Hydrolase</keyword>
<organism evidence="1 2">
    <name type="scientific">Streptomyces citrinus</name>
    <dbReference type="NCBI Taxonomy" id="3118173"/>
    <lineage>
        <taxon>Bacteria</taxon>
        <taxon>Bacillati</taxon>
        <taxon>Actinomycetota</taxon>
        <taxon>Actinomycetes</taxon>
        <taxon>Kitasatosporales</taxon>
        <taxon>Streptomycetaceae</taxon>
        <taxon>Streptomyces</taxon>
    </lineage>
</organism>
<protein>
    <submittedName>
        <fullName evidence="1">Phosphodiester glycosidase family protein</fullName>
    </submittedName>
</protein>
<accession>A0ACD5AJ30</accession>
<evidence type="ECO:0000313" key="2">
    <source>
        <dbReference type="Proteomes" id="UP001432251"/>
    </source>
</evidence>
<dbReference type="EMBL" id="CP146022">
    <property type="protein sequence ID" value="WWQ67251.1"/>
    <property type="molecule type" value="Genomic_DNA"/>
</dbReference>